<organism>
    <name type="scientific">Culex quinquefasciatus</name>
    <name type="common">Southern house mosquito</name>
    <name type="synonym">Culex pungens</name>
    <dbReference type="NCBI Taxonomy" id="7176"/>
    <lineage>
        <taxon>Eukaryota</taxon>
        <taxon>Metazoa</taxon>
        <taxon>Ecdysozoa</taxon>
        <taxon>Arthropoda</taxon>
        <taxon>Hexapoda</taxon>
        <taxon>Insecta</taxon>
        <taxon>Pterygota</taxon>
        <taxon>Neoptera</taxon>
        <taxon>Endopterygota</taxon>
        <taxon>Diptera</taxon>
        <taxon>Nematocera</taxon>
        <taxon>Culicoidea</taxon>
        <taxon>Culicidae</taxon>
        <taxon>Culicinae</taxon>
        <taxon>Culicini</taxon>
        <taxon>Culex</taxon>
        <taxon>Culex</taxon>
    </lineage>
</organism>
<gene>
    <name evidence="2" type="primary">6053112</name>
    <name evidence="1" type="ORF">CpipJ_CPIJ018986</name>
</gene>
<sequence length="78" mass="9008">MCTIPTRPSSSISGSSSSDILRHTRINGSSRNYRWRRRSCEVFPLNKLAAFSPEEIRNMLCGEQNPEWTRENIMAYTI</sequence>
<dbReference type="Proteomes" id="UP000002320">
    <property type="component" value="Unassembled WGS sequence"/>
</dbReference>
<dbReference type="KEGG" id="cqu:CpipJ_CPIJ018986"/>
<dbReference type="VEuPathDB" id="VectorBase:CPIJ018986"/>
<reference evidence="2" key="2">
    <citation type="submission" date="2021-02" db="UniProtKB">
        <authorList>
            <consortium name="EnsemblMetazoa"/>
        </authorList>
    </citation>
    <scope>IDENTIFICATION</scope>
    <source>
        <strain evidence="2">JHB</strain>
    </source>
</reference>
<name>B0XHY6_CULQU</name>
<evidence type="ECO:0000313" key="1">
    <source>
        <dbReference type="EMBL" id="EDS28832.1"/>
    </source>
</evidence>
<dbReference type="eggNOG" id="KOG4276">
    <property type="taxonomic scope" value="Eukaryota"/>
</dbReference>
<dbReference type="GO" id="GO:0016874">
    <property type="term" value="F:ligase activity"/>
    <property type="evidence" value="ECO:0007669"/>
    <property type="project" value="UniProtKB-KW"/>
</dbReference>
<dbReference type="AlphaFoldDB" id="B0XHY6"/>
<dbReference type="GO" id="GO:0016567">
    <property type="term" value="P:protein ubiquitination"/>
    <property type="evidence" value="ECO:0007669"/>
    <property type="project" value="UniProtKB-UniPathway"/>
</dbReference>
<dbReference type="EnsemblMetazoa" id="CPIJ018986-RA">
    <property type="protein sequence ID" value="CPIJ018986-PA"/>
    <property type="gene ID" value="CPIJ018986"/>
</dbReference>
<keyword evidence="3" id="KW-1185">Reference proteome</keyword>
<reference evidence="1" key="1">
    <citation type="submission" date="2007-03" db="EMBL/GenBank/DDBJ databases">
        <title>Annotation of Culex pipiens quinquefasciatus.</title>
        <authorList>
            <consortium name="The Broad Institute Genome Sequencing Platform"/>
            <person name="Atkinson P.W."/>
            <person name="Hemingway J."/>
            <person name="Christensen B.M."/>
            <person name="Higgs S."/>
            <person name="Kodira C."/>
            <person name="Hannick L."/>
            <person name="Megy K."/>
            <person name="O'Leary S."/>
            <person name="Pearson M."/>
            <person name="Haas B.J."/>
            <person name="Mauceli E."/>
            <person name="Wortman J.R."/>
            <person name="Lee N.H."/>
            <person name="Guigo R."/>
            <person name="Stanke M."/>
            <person name="Alvarado L."/>
            <person name="Amedeo P."/>
            <person name="Antoine C.H."/>
            <person name="Arensburger P."/>
            <person name="Bidwell S.L."/>
            <person name="Crawford M."/>
            <person name="Camaro F."/>
            <person name="Devon K."/>
            <person name="Engels R."/>
            <person name="Hammond M."/>
            <person name="Howarth C."/>
            <person name="Koehrsen M."/>
            <person name="Lawson D."/>
            <person name="Montgomery P."/>
            <person name="Nene V."/>
            <person name="Nusbaum C."/>
            <person name="Puiu D."/>
            <person name="Romero-Severson J."/>
            <person name="Severson D.W."/>
            <person name="Shumway M."/>
            <person name="Sisk P."/>
            <person name="Stolte C."/>
            <person name="Zeng Q."/>
            <person name="Eisenstadt E."/>
            <person name="Fraser-Liggett C."/>
            <person name="Strausberg R."/>
            <person name="Galagan J."/>
            <person name="Birren B."/>
            <person name="Collins F.H."/>
        </authorList>
    </citation>
    <scope>NUCLEOTIDE SEQUENCE [LARGE SCALE GENOMIC DNA]</scope>
    <source>
        <strain evidence="1">JHB</strain>
    </source>
</reference>
<evidence type="ECO:0000313" key="2">
    <source>
        <dbReference type="EnsemblMetazoa" id="CPIJ018986-PA"/>
    </source>
</evidence>
<accession>B0XHY6</accession>
<dbReference type="InParanoid" id="B0XHY6"/>
<dbReference type="UniPathway" id="UPA00143"/>
<dbReference type="HOGENOM" id="CLU_2624452_0_0_1"/>
<protein>
    <submittedName>
        <fullName evidence="1 2">Hect E3 ubiquitin ligase</fullName>
    </submittedName>
</protein>
<keyword evidence="1" id="KW-0436">Ligase</keyword>
<proteinExistence type="predicted"/>
<evidence type="ECO:0000313" key="3">
    <source>
        <dbReference type="Proteomes" id="UP000002320"/>
    </source>
</evidence>
<dbReference type="EMBL" id="DS233230">
    <property type="protein sequence ID" value="EDS28832.1"/>
    <property type="molecule type" value="Genomic_DNA"/>
</dbReference>